<feature type="repeat" description="ANK" evidence="3">
    <location>
        <begin position="137"/>
        <end position="169"/>
    </location>
</feature>
<feature type="repeat" description="ANK" evidence="3">
    <location>
        <begin position="104"/>
        <end position="136"/>
    </location>
</feature>
<accession>A0A8J5JI94</accession>
<dbReference type="InterPro" id="IPR036770">
    <property type="entry name" value="Ankyrin_rpt-contain_sf"/>
</dbReference>
<keyword evidence="2 3" id="KW-0040">ANK repeat</keyword>
<dbReference type="EMBL" id="JAHLQT010046319">
    <property type="protein sequence ID" value="KAG7153624.1"/>
    <property type="molecule type" value="Genomic_DNA"/>
</dbReference>
<dbReference type="AlphaFoldDB" id="A0A8J5JI94"/>
<reference evidence="4" key="1">
    <citation type="journal article" date="2021" name="Sci. Adv.">
        <title>The American lobster genome reveals insights on longevity, neural, and immune adaptations.</title>
        <authorList>
            <person name="Polinski J.M."/>
            <person name="Zimin A.V."/>
            <person name="Clark K.F."/>
            <person name="Kohn A.B."/>
            <person name="Sadowski N."/>
            <person name="Timp W."/>
            <person name="Ptitsyn A."/>
            <person name="Khanna P."/>
            <person name="Romanova D.Y."/>
            <person name="Williams P."/>
            <person name="Greenwood S.J."/>
            <person name="Moroz L.L."/>
            <person name="Walt D.R."/>
            <person name="Bodnar A.G."/>
        </authorList>
    </citation>
    <scope>NUCLEOTIDE SEQUENCE</scope>
    <source>
        <strain evidence="4">GMGI-L3</strain>
    </source>
</reference>
<evidence type="ECO:0000313" key="5">
    <source>
        <dbReference type="Proteomes" id="UP000747542"/>
    </source>
</evidence>
<name>A0A8J5JI94_HOMAM</name>
<evidence type="ECO:0000256" key="2">
    <source>
        <dbReference type="ARBA" id="ARBA00023043"/>
    </source>
</evidence>
<evidence type="ECO:0000313" key="4">
    <source>
        <dbReference type="EMBL" id="KAG7153624.1"/>
    </source>
</evidence>
<dbReference type="InterPro" id="IPR002110">
    <property type="entry name" value="Ankyrin_rpt"/>
</dbReference>
<dbReference type="PROSITE" id="PS50088">
    <property type="entry name" value="ANK_REPEAT"/>
    <property type="match status" value="2"/>
</dbReference>
<dbReference type="Proteomes" id="UP000747542">
    <property type="component" value="Unassembled WGS sequence"/>
</dbReference>
<dbReference type="Gene3D" id="1.25.40.20">
    <property type="entry name" value="Ankyrin repeat-containing domain"/>
    <property type="match status" value="2"/>
</dbReference>
<sequence length="205" mass="21982">MASKVGRVNRCHLGNAATGPTPEERLQKLNEAISAITTDDVVSCIPGNIEVGAVYQLVLGASSEGRPRRVSATLLHLALYHTAFHCAKLLLHLGASTEAQESQLGDRALHCAVRVGNYHLVMMLLDYGASPTSVNASLDTPLHLAAEKGLVHVVRSLLDAGAHHDTRNRYQETPWDAAVLSGSPSSLVCADLILTQHLNENDEKL</sequence>
<dbReference type="Pfam" id="PF00023">
    <property type="entry name" value="Ank"/>
    <property type="match status" value="1"/>
</dbReference>
<dbReference type="PROSITE" id="PS50297">
    <property type="entry name" value="ANK_REP_REGION"/>
    <property type="match status" value="2"/>
</dbReference>
<proteinExistence type="predicted"/>
<dbReference type="PANTHER" id="PTHR24198:SF165">
    <property type="entry name" value="ANKYRIN REPEAT-CONTAINING PROTEIN-RELATED"/>
    <property type="match status" value="1"/>
</dbReference>
<keyword evidence="1" id="KW-0677">Repeat</keyword>
<protein>
    <submittedName>
        <fullName evidence="4">Ankyrin-2-like 8</fullName>
    </submittedName>
</protein>
<evidence type="ECO:0000256" key="1">
    <source>
        <dbReference type="ARBA" id="ARBA00022737"/>
    </source>
</evidence>
<dbReference type="PANTHER" id="PTHR24198">
    <property type="entry name" value="ANKYRIN REPEAT AND PROTEIN KINASE DOMAIN-CONTAINING PROTEIN"/>
    <property type="match status" value="1"/>
</dbReference>
<dbReference type="Pfam" id="PF12796">
    <property type="entry name" value="Ank_2"/>
    <property type="match status" value="1"/>
</dbReference>
<keyword evidence="5" id="KW-1185">Reference proteome</keyword>
<dbReference type="SMART" id="SM00248">
    <property type="entry name" value="ANK"/>
    <property type="match status" value="3"/>
</dbReference>
<dbReference type="SUPFAM" id="SSF48403">
    <property type="entry name" value="Ankyrin repeat"/>
    <property type="match status" value="1"/>
</dbReference>
<comment type="caution">
    <text evidence="4">The sequence shown here is derived from an EMBL/GenBank/DDBJ whole genome shotgun (WGS) entry which is preliminary data.</text>
</comment>
<gene>
    <name evidence="4" type="primary">Ank2-L8</name>
    <name evidence="4" type="ORF">Hamer_G009272</name>
</gene>
<evidence type="ECO:0000256" key="3">
    <source>
        <dbReference type="PROSITE-ProRule" id="PRU00023"/>
    </source>
</evidence>
<organism evidence="4 5">
    <name type="scientific">Homarus americanus</name>
    <name type="common">American lobster</name>
    <dbReference type="NCBI Taxonomy" id="6706"/>
    <lineage>
        <taxon>Eukaryota</taxon>
        <taxon>Metazoa</taxon>
        <taxon>Ecdysozoa</taxon>
        <taxon>Arthropoda</taxon>
        <taxon>Crustacea</taxon>
        <taxon>Multicrustacea</taxon>
        <taxon>Malacostraca</taxon>
        <taxon>Eumalacostraca</taxon>
        <taxon>Eucarida</taxon>
        <taxon>Decapoda</taxon>
        <taxon>Pleocyemata</taxon>
        <taxon>Astacidea</taxon>
        <taxon>Nephropoidea</taxon>
        <taxon>Nephropidae</taxon>
        <taxon>Homarus</taxon>
    </lineage>
</organism>